<evidence type="ECO:0000313" key="3">
    <source>
        <dbReference type="Proteomes" id="UP000095788"/>
    </source>
</evidence>
<protein>
    <submittedName>
        <fullName evidence="2">Transposase DDE domain</fullName>
    </submittedName>
</protein>
<sequence length="274" mass="31450">MIIHLPTGKKFHNRKEAKIYFDTAYYYKMAQRRESLNMGEFAEEAVTVEEVAAALNLFHAYNPSKDLHLLRTLGQMSISTSEDSTPLRVCRNQRILIHKTFEGLAERGKCSMGWSFGFKLHLIINDKGEILNFMFTPGNVDDREPLKQGKFLENIKGKLCADKGYIGQALFENPFLNGIQLVTKVKNNMKNSLMSIADKILLRKRALIETVNDELKNIEQREKSLPLIRITPIQRKAKMTLKMIHLNTSLTDICSLLIIQLIGEKRIPFTLLLR</sequence>
<proteinExistence type="predicted"/>
<organism evidence="2 3">
    <name type="scientific">Bacteroides uniformis</name>
    <dbReference type="NCBI Taxonomy" id="820"/>
    <lineage>
        <taxon>Bacteria</taxon>
        <taxon>Pseudomonadati</taxon>
        <taxon>Bacteroidota</taxon>
        <taxon>Bacteroidia</taxon>
        <taxon>Bacteroidales</taxon>
        <taxon>Bacteroidaceae</taxon>
        <taxon>Bacteroides</taxon>
    </lineage>
</organism>
<dbReference type="InterPro" id="IPR025668">
    <property type="entry name" value="Tnp_DDE_dom"/>
</dbReference>
<evidence type="ECO:0000259" key="1">
    <source>
        <dbReference type="Pfam" id="PF13612"/>
    </source>
</evidence>
<dbReference type="EMBL" id="CZBF01000002">
    <property type="protein sequence ID" value="CUP70135.1"/>
    <property type="molecule type" value="Genomic_DNA"/>
</dbReference>
<dbReference type="NCBIfam" id="NF033520">
    <property type="entry name" value="transpos_IS982"/>
    <property type="match status" value="1"/>
</dbReference>
<reference evidence="2 3" key="1">
    <citation type="submission" date="2015-09" db="EMBL/GenBank/DDBJ databases">
        <authorList>
            <consortium name="Pathogen Informatics"/>
        </authorList>
    </citation>
    <scope>NUCLEOTIDE SEQUENCE [LARGE SCALE GENOMIC DNA]</scope>
    <source>
        <strain evidence="2 3">2789STDY5834942</strain>
    </source>
</reference>
<feature type="domain" description="Transposase DDE" evidence="1">
    <location>
        <begin position="82"/>
        <end position="223"/>
    </location>
</feature>
<accession>A0A174QHB6</accession>
<gene>
    <name evidence="2" type="ORF">ERS852554_01540</name>
</gene>
<name>A0A174QHB6_BACUN</name>
<dbReference type="Proteomes" id="UP000095788">
    <property type="component" value="Unassembled WGS sequence"/>
</dbReference>
<dbReference type="Pfam" id="PF13612">
    <property type="entry name" value="DDE_Tnp_1_3"/>
    <property type="match status" value="1"/>
</dbReference>
<evidence type="ECO:0000313" key="2">
    <source>
        <dbReference type="EMBL" id="CUP70135.1"/>
    </source>
</evidence>
<dbReference type="AlphaFoldDB" id="A0A174QHB6"/>